<dbReference type="PANTHER" id="PTHR45728:SF3">
    <property type="entry name" value="ACETYL-COA CARBOXYLASE"/>
    <property type="match status" value="1"/>
</dbReference>
<feature type="non-terminal residue" evidence="2">
    <location>
        <position position="122"/>
    </location>
</feature>
<feature type="non-terminal residue" evidence="2">
    <location>
        <position position="1"/>
    </location>
</feature>
<evidence type="ECO:0000256" key="1">
    <source>
        <dbReference type="SAM" id="MobiDB-lite"/>
    </source>
</evidence>
<dbReference type="AlphaFoldDB" id="A0A820SIT1"/>
<feature type="compositionally biased region" description="Low complexity" evidence="1">
    <location>
        <begin position="48"/>
        <end position="59"/>
    </location>
</feature>
<feature type="compositionally biased region" description="Polar residues" evidence="1">
    <location>
        <begin position="60"/>
        <end position="71"/>
    </location>
</feature>
<dbReference type="EMBL" id="CAJOBB010031769">
    <property type="protein sequence ID" value="CAF4453188.1"/>
    <property type="molecule type" value="Genomic_DNA"/>
</dbReference>
<dbReference type="PANTHER" id="PTHR45728">
    <property type="entry name" value="ACETYL-COA CARBOXYLASE, ISOFORM A"/>
    <property type="match status" value="1"/>
</dbReference>
<protein>
    <submittedName>
        <fullName evidence="2">Uncharacterized protein</fullName>
    </submittedName>
</protein>
<dbReference type="InterPro" id="IPR029045">
    <property type="entry name" value="ClpP/crotonase-like_dom_sf"/>
</dbReference>
<organism evidence="2 3">
    <name type="scientific">Adineta steineri</name>
    <dbReference type="NCBI Taxonomy" id="433720"/>
    <lineage>
        <taxon>Eukaryota</taxon>
        <taxon>Metazoa</taxon>
        <taxon>Spiralia</taxon>
        <taxon>Gnathifera</taxon>
        <taxon>Rotifera</taxon>
        <taxon>Eurotatoria</taxon>
        <taxon>Bdelloidea</taxon>
        <taxon>Adinetida</taxon>
        <taxon>Adinetidae</taxon>
        <taxon>Adineta</taxon>
    </lineage>
</organism>
<gene>
    <name evidence="2" type="ORF">KXQ929_LOCUS54076</name>
</gene>
<dbReference type="GO" id="GO:0003989">
    <property type="term" value="F:acetyl-CoA carboxylase activity"/>
    <property type="evidence" value="ECO:0007669"/>
    <property type="project" value="InterPro"/>
</dbReference>
<feature type="compositionally biased region" description="Polar residues" evidence="1">
    <location>
        <begin position="16"/>
        <end position="39"/>
    </location>
</feature>
<comment type="caution">
    <text evidence="2">The sequence shown here is derived from an EMBL/GenBank/DDBJ whole genome shotgun (WGS) entry which is preliminary data.</text>
</comment>
<evidence type="ECO:0000313" key="2">
    <source>
        <dbReference type="EMBL" id="CAF4453188.1"/>
    </source>
</evidence>
<name>A0A820SIT1_9BILA</name>
<feature type="region of interest" description="Disordered" evidence="1">
    <location>
        <begin position="14"/>
        <end position="71"/>
    </location>
</feature>
<reference evidence="2" key="1">
    <citation type="submission" date="2021-02" db="EMBL/GenBank/DDBJ databases">
        <authorList>
            <person name="Nowell W R."/>
        </authorList>
    </citation>
    <scope>NUCLEOTIDE SEQUENCE</scope>
</reference>
<sequence length="122" mass="13332">FFYQQPILDNTKQDLIDSTSPVSPNSISTTDTPSITAISTPVMDTDKTPATPTSSTPISLQSSPFDTSETNNKLKQCGLITRTRSPAENDCGIIAWRIRLKTPECPDGRTIIVIANDITYKI</sequence>
<dbReference type="InterPro" id="IPR049076">
    <property type="entry name" value="ACCA"/>
</dbReference>
<evidence type="ECO:0000313" key="3">
    <source>
        <dbReference type="Proteomes" id="UP000663868"/>
    </source>
</evidence>
<proteinExistence type="predicted"/>
<accession>A0A820SIT1</accession>
<dbReference type="SUPFAM" id="SSF52096">
    <property type="entry name" value="ClpP/crotonase"/>
    <property type="match status" value="1"/>
</dbReference>
<dbReference type="GO" id="GO:0006633">
    <property type="term" value="P:fatty acid biosynthetic process"/>
    <property type="evidence" value="ECO:0007669"/>
    <property type="project" value="TreeGrafter"/>
</dbReference>
<dbReference type="Proteomes" id="UP000663868">
    <property type="component" value="Unassembled WGS sequence"/>
</dbReference>
<dbReference type="Gene3D" id="3.90.226.10">
    <property type="entry name" value="2-enoyl-CoA Hydratase, Chain A, domain 1"/>
    <property type="match status" value="1"/>
</dbReference>